<organism evidence="8 9">
    <name type="scientific">Parasutterella secunda</name>
    <dbReference type="NCBI Taxonomy" id="626947"/>
    <lineage>
        <taxon>Bacteria</taxon>
        <taxon>Pseudomonadati</taxon>
        <taxon>Pseudomonadota</taxon>
        <taxon>Betaproteobacteria</taxon>
        <taxon>Burkholderiales</taxon>
        <taxon>Sutterellaceae</taxon>
        <taxon>Parasutterella</taxon>
    </lineage>
</organism>
<dbReference type="GO" id="GO:0008831">
    <property type="term" value="F:dTDP-4-dehydrorhamnose reductase activity"/>
    <property type="evidence" value="ECO:0007669"/>
    <property type="project" value="UniProtKB-EC"/>
</dbReference>
<evidence type="ECO:0000313" key="8">
    <source>
        <dbReference type="EMBL" id="MBM6927868.1"/>
    </source>
</evidence>
<evidence type="ECO:0000259" key="7">
    <source>
        <dbReference type="Pfam" id="PF04321"/>
    </source>
</evidence>
<keyword evidence="9" id="KW-1185">Reference proteome</keyword>
<dbReference type="Pfam" id="PF04321">
    <property type="entry name" value="RmlD_sub_bind"/>
    <property type="match status" value="1"/>
</dbReference>
<sequence length="293" mass="32785">MKVVLFGQSGQVGEAVLRQLGEHFDWICPDRSTRQGDLLSPETIYEYLCRAKPDAIVNAAAFTAVDKAGQFHKDAEIINANSVLSMARAARETGTYLLHLSTDYVFDGSGTRAWKEEDRVNPINAYGKTKALAEKGIAQQTAEATVLRLSWLHAPGHKNFVTAICDRLKNDEVLRVVDDQWGSPTVAADVADVIGKFLNSYKHGKILRGIYHFANAGFCSRYQCALEILKRLQTAEVPWAFGKKIEPVKTADYPLSEPRPLNCRLNTQKIRRELKIAPRSWQQALDATLNSYY</sequence>
<protein>
    <recommendedName>
        <fullName evidence="4 6">dTDP-4-dehydrorhamnose reductase</fullName>
        <ecNumber evidence="3 6">1.1.1.133</ecNumber>
    </recommendedName>
</protein>
<dbReference type="EMBL" id="JACJKX010000001">
    <property type="protein sequence ID" value="MBM6927868.1"/>
    <property type="molecule type" value="Genomic_DNA"/>
</dbReference>
<dbReference type="InterPro" id="IPR005913">
    <property type="entry name" value="dTDP_dehydrorham_reduct"/>
</dbReference>
<dbReference type="PANTHER" id="PTHR10491">
    <property type="entry name" value="DTDP-4-DEHYDRORHAMNOSE REDUCTASE"/>
    <property type="match status" value="1"/>
</dbReference>
<name>A0ABS2GPV2_9BURK</name>
<dbReference type="Proteomes" id="UP000777002">
    <property type="component" value="Unassembled WGS sequence"/>
</dbReference>
<dbReference type="SUPFAM" id="SSF51735">
    <property type="entry name" value="NAD(P)-binding Rossmann-fold domains"/>
    <property type="match status" value="1"/>
</dbReference>
<dbReference type="Gene3D" id="3.90.25.10">
    <property type="entry name" value="UDP-galactose 4-epimerase, domain 1"/>
    <property type="match status" value="1"/>
</dbReference>
<dbReference type="InterPro" id="IPR036291">
    <property type="entry name" value="NAD(P)-bd_dom_sf"/>
</dbReference>
<comment type="pathway">
    <text evidence="1 6">Carbohydrate biosynthesis; dTDP-L-rhamnose biosynthesis.</text>
</comment>
<gene>
    <name evidence="8" type="primary">rfbD</name>
    <name evidence="8" type="ORF">H5985_01040</name>
</gene>
<dbReference type="RefSeq" id="WP_205049457.1">
    <property type="nucleotide sequence ID" value="NZ_JACJKX010000001.1"/>
</dbReference>
<evidence type="ECO:0000256" key="1">
    <source>
        <dbReference type="ARBA" id="ARBA00004781"/>
    </source>
</evidence>
<evidence type="ECO:0000256" key="3">
    <source>
        <dbReference type="ARBA" id="ARBA00012929"/>
    </source>
</evidence>
<dbReference type="Gene3D" id="3.40.50.720">
    <property type="entry name" value="NAD(P)-binding Rossmann-like Domain"/>
    <property type="match status" value="1"/>
</dbReference>
<comment type="caution">
    <text evidence="8">The sequence shown here is derived from an EMBL/GenBank/DDBJ whole genome shotgun (WGS) entry which is preliminary data.</text>
</comment>
<dbReference type="EC" id="1.1.1.133" evidence="3 6"/>
<evidence type="ECO:0000256" key="2">
    <source>
        <dbReference type="ARBA" id="ARBA00010944"/>
    </source>
</evidence>
<evidence type="ECO:0000256" key="5">
    <source>
        <dbReference type="ARBA" id="ARBA00048200"/>
    </source>
</evidence>
<comment type="similarity">
    <text evidence="2 6">Belongs to the dTDP-4-dehydrorhamnose reductase family.</text>
</comment>
<accession>A0ABS2GPV2</accession>
<feature type="domain" description="RmlD-like substrate binding" evidence="7">
    <location>
        <begin position="1"/>
        <end position="292"/>
    </location>
</feature>
<dbReference type="InterPro" id="IPR029903">
    <property type="entry name" value="RmlD-like-bd"/>
</dbReference>
<proteinExistence type="inferred from homology"/>
<comment type="function">
    <text evidence="6">Catalyzes the reduction of dTDP-6-deoxy-L-lyxo-4-hexulose to yield dTDP-L-rhamnose.</text>
</comment>
<evidence type="ECO:0000256" key="4">
    <source>
        <dbReference type="ARBA" id="ARBA00017099"/>
    </source>
</evidence>
<keyword evidence="6 8" id="KW-0560">Oxidoreductase</keyword>
<keyword evidence="6" id="KW-0521">NADP</keyword>
<dbReference type="CDD" id="cd05254">
    <property type="entry name" value="dTDP_HR_like_SDR_e"/>
    <property type="match status" value="1"/>
</dbReference>
<comment type="catalytic activity">
    <reaction evidence="5 6">
        <text>dTDP-beta-L-rhamnose + NADP(+) = dTDP-4-dehydro-beta-L-rhamnose + NADPH + H(+)</text>
        <dbReference type="Rhea" id="RHEA:21796"/>
        <dbReference type="ChEBI" id="CHEBI:15378"/>
        <dbReference type="ChEBI" id="CHEBI:57510"/>
        <dbReference type="ChEBI" id="CHEBI:57783"/>
        <dbReference type="ChEBI" id="CHEBI:58349"/>
        <dbReference type="ChEBI" id="CHEBI:62830"/>
        <dbReference type="EC" id="1.1.1.133"/>
    </reaction>
</comment>
<evidence type="ECO:0000256" key="6">
    <source>
        <dbReference type="RuleBase" id="RU364082"/>
    </source>
</evidence>
<reference evidence="8 9" key="1">
    <citation type="journal article" date="2021" name="Sci. Rep.">
        <title>The distribution of antibiotic resistance genes in chicken gut microbiota commensals.</title>
        <authorList>
            <person name="Juricova H."/>
            <person name="Matiasovicova J."/>
            <person name="Kubasova T."/>
            <person name="Cejkova D."/>
            <person name="Rychlik I."/>
        </authorList>
    </citation>
    <scope>NUCLEOTIDE SEQUENCE [LARGE SCALE GENOMIC DNA]</scope>
    <source>
        <strain evidence="8 9">An562</strain>
    </source>
</reference>
<dbReference type="PANTHER" id="PTHR10491:SF4">
    <property type="entry name" value="METHIONINE ADENOSYLTRANSFERASE 2 SUBUNIT BETA"/>
    <property type="match status" value="1"/>
</dbReference>
<dbReference type="NCBIfam" id="TIGR01214">
    <property type="entry name" value="rmlD"/>
    <property type="match status" value="1"/>
</dbReference>
<evidence type="ECO:0000313" key="9">
    <source>
        <dbReference type="Proteomes" id="UP000777002"/>
    </source>
</evidence>
<comment type="cofactor">
    <cofactor evidence="6">
        <name>Mg(2+)</name>
        <dbReference type="ChEBI" id="CHEBI:18420"/>
    </cofactor>
    <text evidence="6">Binds 1 Mg(2+) ion per monomer.</text>
</comment>